<dbReference type="GO" id="GO:0009245">
    <property type="term" value="P:lipid A biosynthetic process"/>
    <property type="evidence" value="ECO:0007669"/>
    <property type="project" value="UniProtKB-UniRule"/>
</dbReference>
<keyword evidence="9 13" id="KW-0418">Kinase</keyword>
<gene>
    <name evidence="13" type="primary">lpxK</name>
    <name evidence="14" type="ordered locus">Deba_2094</name>
</gene>
<evidence type="ECO:0000256" key="6">
    <source>
        <dbReference type="ARBA" id="ARBA00022556"/>
    </source>
</evidence>
<evidence type="ECO:0000256" key="5">
    <source>
        <dbReference type="ARBA" id="ARBA00022516"/>
    </source>
</evidence>
<keyword evidence="11 13" id="KW-0443">Lipid metabolism</keyword>
<comment type="similarity">
    <text evidence="13">Belongs to the LpxK family.</text>
</comment>
<evidence type="ECO:0000256" key="13">
    <source>
        <dbReference type="HAMAP-Rule" id="MF_00409"/>
    </source>
</evidence>
<dbReference type="KEGG" id="dbr:Deba_2094"/>
<dbReference type="UniPathway" id="UPA00359">
    <property type="reaction ID" value="UER00482"/>
</dbReference>
<dbReference type="Proteomes" id="UP000009047">
    <property type="component" value="Chromosome"/>
</dbReference>
<dbReference type="AlphaFoldDB" id="E1QIE2"/>
<dbReference type="NCBIfam" id="TIGR00682">
    <property type="entry name" value="lpxK"/>
    <property type="match status" value="1"/>
</dbReference>
<dbReference type="GO" id="GO:0009244">
    <property type="term" value="P:lipopolysaccharide core region biosynthetic process"/>
    <property type="evidence" value="ECO:0007669"/>
    <property type="project" value="TreeGrafter"/>
</dbReference>
<comment type="pathway">
    <text evidence="2 13">Glycolipid biosynthesis; lipid IV(A) biosynthesis; lipid IV(A) from (3R)-3-hydroxytetradecanoyl-[acyl-carrier-protein] and UDP-N-acetyl-alpha-D-glucosamine: step 6/6.</text>
</comment>
<accession>E1QIE2</accession>
<evidence type="ECO:0000256" key="10">
    <source>
        <dbReference type="ARBA" id="ARBA00022840"/>
    </source>
</evidence>
<evidence type="ECO:0000256" key="7">
    <source>
        <dbReference type="ARBA" id="ARBA00022679"/>
    </source>
</evidence>
<dbReference type="OrthoDB" id="9766423at2"/>
<dbReference type="InterPro" id="IPR003758">
    <property type="entry name" value="LpxK"/>
</dbReference>
<keyword evidence="7 13" id="KW-0808">Transferase</keyword>
<proteinExistence type="inferred from homology"/>
<dbReference type="Pfam" id="PF02606">
    <property type="entry name" value="LpxK"/>
    <property type="match status" value="1"/>
</dbReference>
<evidence type="ECO:0000256" key="2">
    <source>
        <dbReference type="ARBA" id="ARBA00004870"/>
    </source>
</evidence>
<dbReference type="PANTHER" id="PTHR42724:SF1">
    <property type="entry name" value="TETRAACYLDISACCHARIDE 4'-KINASE, MITOCHONDRIAL-RELATED"/>
    <property type="match status" value="1"/>
</dbReference>
<comment type="function">
    <text evidence="1 13">Transfers the gamma-phosphate of ATP to the 4'-position of a tetraacyldisaccharide 1-phosphate intermediate (termed DS-1-P) to form tetraacyldisaccharide 1,4'-bis-phosphate (lipid IVA).</text>
</comment>
<comment type="catalytic activity">
    <reaction evidence="13">
        <text>a lipid A disaccharide + ATP = a lipid IVA + ADP + H(+)</text>
        <dbReference type="Rhea" id="RHEA:67840"/>
        <dbReference type="ChEBI" id="CHEBI:15378"/>
        <dbReference type="ChEBI" id="CHEBI:30616"/>
        <dbReference type="ChEBI" id="CHEBI:176343"/>
        <dbReference type="ChEBI" id="CHEBI:176425"/>
        <dbReference type="ChEBI" id="CHEBI:456216"/>
        <dbReference type="EC" id="2.7.1.130"/>
    </reaction>
</comment>
<evidence type="ECO:0000313" key="15">
    <source>
        <dbReference type="Proteomes" id="UP000009047"/>
    </source>
</evidence>
<dbReference type="InterPro" id="IPR027417">
    <property type="entry name" value="P-loop_NTPase"/>
</dbReference>
<keyword evidence="6 13" id="KW-0441">Lipid A biosynthesis</keyword>
<keyword evidence="10 13" id="KW-0067">ATP-binding</keyword>
<evidence type="ECO:0000256" key="11">
    <source>
        <dbReference type="ARBA" id="ARBA00023098"/>
    </source>
</evidence>
<dbReference type="SUPFAM" id="SSF52540">
    <property type="entry name" value="P-loop containing nucleoside triphosphate hydrolases"/>
    <property type="match status" value="1"/>
</dbReference>
<evidence type="ECO:0000256" key="3">
    <source>
        <dbReference type="ARBA" id="ARBA00012071"/>
    </source>
</evidence>
<feature type="binding site" evidence="13">
    <location>
        <begin position="68"/>
        <end position="75"/>
    </location>
    <ligand>
        <name>ATP</name>
        <dbReference type="ChEBI" id="CHEBI:30616"/>
    </ligand>
</feature>
<dbReference type="HAMAP" id="MF_00409">
    <property type="entry name" value="LpxK"/>
    <property type="match status" value="1"/>
</dbReference>
<evidence type="ECO:0000256" key="8">
    <source>
        <dbReference type="ARBA" id="ARBA00022741"/>
    </source>
</evidence>
<dbReference type="GO" id="GO:0009029">
    <property type="term" value="F:lipid-A 4'-kinase activity"/>
    <property type="evidence" value="ECO:0007669"/>
    <property type="project" value="UniProtKB-UniRule"/>
</dbReference>
<dbReference type="eggNOG" id="COG1663">
    <property type="taxonomic scope" value="Bacteria"/>
</dbReference>
<keyword evidence="8 13" id="KW-0547">Nucleotide-binding</keyword>
<dbReference type="PANTHER" id="PTHR42724">
    <property type="entry name" value="TETRAACYLDISACCHARIDE 4'-KINASE"/>
    <property type="match status" value="1"/>
</dbReference>
<dbReference type="STRING" id="644282.Deba_2094"/>
<keyword evidence="5 13" id="KW-0444">Lipid biosynthesis</keyword>
<sequence length="373" mass="39850">MAVNGQDLLRMVASGQAGPWWLSGLRAACRAGAALYGAGAWLDRLAHERGGKKRLRLPGPLIGVGNLAVGGAGKTPLTLEIVRRLTRLGAPAAVMSRGYGRRSTAGVSWVWREGRLLADAHEAGDEPVLLARRLGVPVAVGADRHAVGLALLAHCPDCVLVADDLFQHHRLHRDLDIVALDASDPLGGGFVLPRGLLREPPTALARADALVLTKVAGPEQIERATRLVEPYLRPGAPLLACAYRVDSFCGPHGQTVAATQLRGRKAAAFCGLARPESFARTLEGLGLEIAAFTTFADHHFFTADELRAVWRAAEKAGAQMIVCTEKDRARLIDQPPMTGPPLYSTVLDVDFGDDSPRLDVLLRGGLEQWAVAR</sequence>
<evidence type="ECO:0000256" key="9">
    <source>
        <dbReference type="ARBA" id="ARBA00022777"/>
    </source>
</evidence>
<dbReference type="RefSeq" id="WP_013258900.1">
    <property type="nucleotide sequence ID" value="NC_014365.1"/>
</dbReference>
<name>E1QIE2_DESB2</name>
<dbReference type="GO" id="GO:0005886">
    <property type="term" value="C:plasma membrane"/>
    <property type="evidence" value="ECO:0007669"/>
    <property type="project" value="TreeGrafter"/>
</dbReference>
<organism evidence="14 15">
    <name type="scientific">Desulfarculus baarsii (strain ATCC 33931 / DSM 2075 / LMG 7858 / VKM B-1802 / 2st14)</name>
    <dbReference type="NCBI Taxonomy" id="644282"/>
    <lineage>
        <taxon>Bacteria</taxon>
        <taxon>Pseudomonadati</taxon>
        <taxon>Thermodesulfobacteriota</taxon>
        <taxon>Desulfarculia</taxon>
        <taxon>Desulfarculales</taxon>
        <taxon>Desulfarculaceae</taxon>
        <taxon>Desulfarculus</taxon>
    </lineage>
</organism>
<evidence type="ECO:0000313" key="14">
    <source>
        <dbReference type="EMBL" id="ADK85459.1"/>
    </source>
</evidence>
<evidence type="ECO:0000256" key="4">
    <source>
        <dbReference type="ARBA" id="ARBA00016436"/>
    </source>
</evidence>
<dbReference type="HOGENOM" id="CLU_038816_6_0_7"/>
<evidence type="ECO:0000256" key="1">
    <source>
        <dbReference type="ARBA" id="ARBA00002274"/>
    </source>
</evidence>
<evidence type="ECO:0000256" key="12">
    <source>
        <dbReference type="ARBA" id="ARBA00029757"/>
    </source>
</evidence>
<dbReference type="EC" id="2.7.1.130" evidence="3 13"/>
<keyword evidence="15" id="KW-1185">Reference proteome</keyword>
<dbReference type="EMBL" id="CP002085">
    <property type="protein sequence ID" value="ADK85459.1"/>
    <property type="molecule type" value="Genomic_DNA"/>
</dbReference>
<dbReference type="GO" id="GO:0005524">
    <property type="term" value="F:ATP binding"/>
    <property type="evidence" value="ECO:0007669"/>
    <property type="project" value="UniProtKB-UniRule"/>
</dbReference>
<protein>
    <recommendedName>
        <fullName evidence="4 13">Tetraacyldisaccharide 4'-kinase</fullName>
        <ecNumber evidence="3 13">2.7.1.130</ecNumber>
    </recommendedName>
    <alternativeName>
        <fullName evidence="12 13">Lipid A 4'-kinase</fullName>
    </alternativeName>
</protein>
<reference evidence="14 15" key="1">
    <citation type="journal article" date="2010" name="Stand. Genomic Sci.">
        <title>Complete genome sequence of Desulfarculus baarsii type strain (2st14).</title>
        <authorList>
            <person name="Sun H."/>
            <person name="Spring S."/>
            <person name="Lapidus A."/>
            <person name="Davenport K."/>
            <person name="Del Rio T.G."/>
            <person name="Tice H."/>
            <person name="Nolan M."/>
            <person name="Copeland A."/>
            <person name="Cheng J.F."/>
            <person name="Lucas S."/>
            <person name="Tapia R."/>
            <person name="Goodwin L."/>
            <person name="Pitluck S."/>
            <person name="Ivanova N."/>
            <person name="Pagani I."/>
            <person name="Mavromatis K."/>
            <person name="Ovchinnikova G."/>
            <person name="Pati A."/>
            <person name="Chen A."/>
            <person name="Palaniappan K."/>
            <person name="Hauser L."/>
            <person name="Chang Y.J."/>
            <person name="Jeffries C.D."/>
            <person name="Detter J.C."/>
            <person name="Han C."/>
            <person name="Rohde M."/>
            <person name="Brambilla E."/>
            <person name="Goker M."/>
            <person name="Woyke T."/>
            <person name="Bristow J."/>
            <person name="Eisen J.A."/>
            <person name="Markowitz V."/>
            <person name="Hugenholtz P."/>
            <person name="Kyrpides N.C."/>
            <person name="Klenk H.P."/>
            <person name="Land M."/>
        </authorList>
    </citation>
    <scope>NUCLEOTIDE SEQUENCE [LARGE SCALE GENOMIC DNA]</scope>
    <source>
        <strain evidence="15">ATCC 33931 / DSM 2075 / LMG 7858 / VKM B-1802 / 2st14</strain>
    </source>
</reference>